<dbReference type="Pfam" id="PF00378">
    <property type="entry name" value="ECH_1"/>
    <property type="match status" value="1"/>
</dbReference>
<name>A0A853H1V9_9BURK</name>
<sequence length="254" mass="27554">MITIEHTGAVALVTFNRGERRNALSLQAMQELTRVAESFKDDGQTSCVVLTGTDKEFSSGVDLKDPARWDINDKTLDERRSIALWGSRMCKAWEEVPQLTIAAIEGLNVGGGIALTLACDWRVMGNSAYMLVPEAQIGIPLGWHTVPRLVNLVGASRAKQIILLGQKMTSATALECGLADWLVDDGKAREHALMLAEQASKTPRAIIKMSKQSINAHANALNHLSCFMDVDQALLCNQSTEATQARSSFGKSAS</sequence>
<dbReference type="GO" id="GO:0016853">
    <property type="term" value="F:isomerase activity"/>
    <property type="evidence" value="ECO:0007669"/>
    <property type="project" value="UniProtKB-KW"/>
</dbReference>
<dbReference type="OrthoDB" id="8640475at2"/>
<comment type="caution">
    <text evidence="2">The sequence shown here is derived from an EMBL/GenBank/DDBJ whole genome shotgun (WGS) entry which is preliminary data.</text>
</comment>
<evidence type="ECO:0000313" key="3">
    <source>
        <dbReference type="Proteomes" id="UP000554144"/>
    </source>
</evidence>
<accession>A0A853H1V9</accession>
<gene>
    <name evidence="2" type="ORF">H0A62_00885</name>
</gene>
<dbReference type="InterPro" id="IPR001753">
    <property type="entry name" value="Enoyl-CoA_hydra/iso"/>
</dbReference>
<keyword evidence="3" id="KW-1185">Reference proteome</keyword>
<organism evidence="2 3">
    <name type="scientific">Pollutimonas harenae</name>
    <dbReference type="NCBI Taxonomy" id="657015"/>
    <lineage>
        <taxon>Bacteria</taxon>
        <taxon>Pseudomonadati</taxon>
        <taxon>Pseudomonadota</taxon>
        <taxon>Betaproteobacteria</taxon>
        <taxon>Burkholderiales</taxon>
        <taxon>Alcaligenaceae</taxon>
        <taxon>Pollutimonas</taxon>
    </lineage>
</organism>
<dbReference type="PANTHER" id="PTHR43802:SF1">
    <property type="entry name" value="IP11341P-RELATED"/>
    <property type="match status" value="1"/>
</dbReference>
<dbReference type="RefSeq" id="WP_130038670.1">
    <property type="nucleotide sequence ID" value="NZ_JACCEV010000001.1"/>
</dbReference>
<reference evidence="2 3" key="1">
    <citation type="submission" date="2020-07" db="EMBL/GenBank/DDBJ databases">
        <title>Taxonomic revisions and descriptions of new bacterial species based on genomic comparisons in the high-G+C-content subgroup of the family Alcaligenaceae.</title>
        <authorList>
            <person name="Szabo A."/>
            <person name="Felfoldi T."/>
        </authorList>
    </citation>
    <scope>NUCLEOTIDE SEQUENCE [LARGE SCALE GENOMIC DNA]</scope>
    <source>
        <strain evidence="2 3">DSM 25667</strain>
    </source>
</reference>
<evidence type="ECO:0000256" key="1">
    <source>
        <dbReference type="ARBA" id="ARBA00005254"/>
    </source>
</evidence>
<dbReference type="SUPFAM" id="SSF52096">
    <property type="entry name" value="ClpP/crotonase"/>
    <property type="match status" value="1"/>
</dbReference>
<comment type="similarity">
    <text evidence="1">Belongs to the enoyl-CoA hydratase/isomerase family.</text>
</comment>
<dbReference type="AlphaFoldDB" id="A0A853H1V9"/>
<dbReference type="InterPro" id="IPR029045">
    <property type="entry name" value="ClpP/crotonase-like_dom_sf"/>
</dbReference>
<dbReference type="CDD" id="cd06558">
    <property type="entry name" value="crotonase-like"/>
    <property type="match status" value="1"/>
</dbReference>
<dbReference type="PANTHER" id="PTHR43802">
    <property type="entry name" value="ENOYL-COA HYDRATASE"/>
    <property type="match status" value="1"/>
</dbReference>
<proteinExistence type="inferred from homology"/>
<dbReference type="EMBL" id="JACCEV010000001">
    <property type="protein sequence ID" value="NYT84144.1"/>
    <property type="molecule type" value="Genomic_DNA"/>
</dbReference>
<dbReference type="Gene3D" id="3.90.226.10">
    <property type="entry name" value="2-enoyl-CoA Hydratase, Chain A, domain 1"/>
    <property type="match status" value="1"/>
</dbReference>
<protein>
    <submittedName>
        <fullName evidence="2">Enoyl-CoA hydratase/isomerase family protein</fullName>
    </submittedName>
</protein>
<dbReference type="Proteomes" id="UP000554144">
    <property type="component" value="Unassembled WGS sequence"/>
</dbReference>
<keyword evidence="2" id="KW-0413">Isomerase</keyword>
<evidence type="ECO:0000313" key="2">
    <source>
        <dbReference type="EMBL" id="NYT84144.1"/>
    </source>
</evidence>